<reference evidence="21" key="1">
    <citation type="submission" date="2017-09" db="EMBL/GenBank/DDBJ databases">
        <title>Depth-based differentiation of microbial function through sediment-hosted aquifers and enrichment of novel symbionts in the deep terrestrial subsurface.</title>
        <authorList>
            <person name="Probst A.J."/>
            <person name="Ladd B."/>
            <person name="Jarett J.K."/>
            <person name="Geller-Mcgrath D.E."/>
            <person name="Sieber C.M.K."/>
            <person name="Emerson J.B."/>
            <person name="Anantharaman K."/>
            <person name="Thomas B.C."/>
            <person name="Malmstrom R."/>
            <person name="Stieglmeier M."/>
            <person name="Klingl A."/>
            <person name="Woyke T."/>
            <person name="Ryan C.M."/>
            <person name="Banfield J.F."/>
        </authorList>
    </citation>
    <scope>NUCLEOTIDE SEQUENCE [LARGE SCALE GENOMIC DNA]</scope>
</reference>
<evidence type="ECO:0000256" key="3">
    <source>
        <dbReference type="ARBA" id="ARBA00007739"/>
    </source>
</evidence>
<dbReference type="NCBIfam" id="TIGR02074">
    <property type="entry name" value="PBP_1a_fam"/>
    <property type="match status" value="1"/>
</dbReference>
<accession>A0A2M7X4D4</accession>
<keyword evidence="17" id="KW-1133">Transmembrane helix</keyword>
<keyword evidence="12 17" id="KW-0472">Membrane</keyword>
<dbReference type="InterPro" id="IPR050396">
    <property type="entry name" value="Glycosyltr_51/Transpeptidase"/>
</dbReference>
<evidence type="ECO:0000256" key="7">
    <source>
        <dbReference type="ARBA" id="ARBA00022676"/>
    </source>
</evidence>
<dbReference type="SUPFAM" id="SSF53955">
    <property type="entry name" value="Lysozyme-like"/>
    <property type="match status" value="1"/>
</dbReference>
<evidence type="ECO:0000256" key="4">
    <source>
        <dbReference type="ARBA" id="ARBA00022475"/>
    </source>
</evidence>
<evidence type="ECO:0000256" key="8">
    <source>
        <dbReference type="ARBA" id="ARBA00022679"/>
    </source>
</evidence>
<dbReference type="InterPro" id="IPR001460">
    <property type="entry name" value="PCN-bd_Tpept"/>
</dbReference>
<evidence type="ECO:0000256" key="15">
    <source>
        <dbReference type="ARBA" id="ARBA00034000"/>
    </source>
</evidence>
<keyword evidence="10" id="KW-0133">Cell shape</keyword>
<dbReference type="Gene3D" id="1.10.3810.10">
    <property type="entry name" value="Biosynthetic peptidoglycan transglycosylase-like"/>
    <property type="match status" value="1"/>
</dbReference>
<proteinExistence type="inferred from homology"/>
<dbReference type="SUPFAM" id="SSF56601">
    <property type="entry name" value="beta-lactamase/transpeptidase-like"/>
    <property type="match status" value="1"/>
</dbReference>
<evidence type="ECO:0000256" key="5">
    <source>
        <dbReference type="ARBA" id="ARBA00022645"/>
    </source>
</evidence>
<dbReference type="AlphaFoldDB" id="A0A2M7X4D4"/>
<organism evidence="20 21">
    <name type="scientific">candidate division WWE3 bacterium CG_4_9_14_3_um_filter_34_6</name>
    <dbReference type="NCBI Taxonomy" id="1975079"/>
    <lineage>
        <taxon>Bacteria</taxon>
        <taxon>Katanobacteria</taxon>
    </lineage>
</organism>
<comment type="similarity">
    <text evidence="3">In the N-terminal section; belongs to the glycosyltransferase 51 family.</text>
</comment>
<keyword evidence="9" id="KW-0378">Hydrolase</keyword>
<dbReference type="InterPro" id="IPR001264">
    <property type="entry name" value="Glyco_trans_51"/>
</dbReference>
<feature type="domain" description="Glycosyl transferase family 51" evidence="19">
    <location>
        <begin position="107"/>
        <end position="281"/>
    </location>
</feature>
<dbReference type="InterPro" id="IPR012338">
    <property type="entry name" value="Beta-lactam/transpept-like"/>
</dbReference>
<feature type="transmembrane region" description="Helical" evidence="17">
    <location>
        <begin position="60"/>
        <end position="79"/>
    </location>
</feature>
<dbReference type="GO" id="GO:0008658">
    <property type="term" value="F:penicillin binding"/>
    <property type="evidence" value="ECO:0007669"/>
    <property type="project" value="InterPro"/>
</dbReference>
<evidence type="ECO:0000256" key="13">
    <source>
        <dbReference type="ARBA" id="ARBA00023268"/>
    </source>
</evidence>
<keyword evidence="17" id="KW-0812">Transmembrane</keyword>
<dbReference type="Pfam" id="PF00912">
    <property type="entry name" value="Transgly"/>
    <property type="match status" value="1"/>
</dbReference>
<evidence type="ECO:0000313" key="21">
    <source>
        <dbReference type="Proteomes" id="UP000230683"/>
    </source>
</evidence>
<evidence type="ECO:0000256" key="16">
    <source>
        <dbReference type="ARBA" id="ARBA00049902"/>
    </source>
</evidence>
<comment type="caution">
    <text evidence="20">The sequence shown here is derived from an EMBL/GenBank/DDBJ whole genome shotgun (WGS) entry which is preliminary data.</text>
</comment>
<evidence type="ECO:0000256" key="2">
    <source>
        <dbReference type="ARBA" id="ARBA00007090"/>
    </source>
</evidence>
<keyword evidence="11" id="KW-0573">Peptidoglycan synthesis</keyword>
<evidence type="ECO:0000256" key="17">
    <source>
        <dbReference type="SAM" id="Phobius"/>
    </source>
</evidence>
<dbReference type="Pfam" id="PF00905">
    <property type="entry name" value="Transpeptidase"/>
    <property type="match status" value="1"/>
</dbReference>
<evidence type="ECO:0000259" key="18">
    <source>
        <dbReference type="Pfam" id="PF00905"/>
    </source>
</evidence>
<feature type="transmembrane region" description="Helical" evidence="17">
    <location>
        <begin position="12"/>
        <end position="39"/>
    </location>
</feature>
<evidence type="ECO:0000256" key="6">
    <source>
        <dbReference type="ARBA" id="ARBA00022670"/>
    </source>
</evidence>
<dbReference type="FunFam" id="1.10.3810.10:FF:000001">
    <property type="entry name" value="Penicillin-binding protein 1A"/>
    <property type="match status" value="1"/>
</dbReference>
<name>A0A2M7X4D4_UNCKA</name>
<evidence type="ECO:0000256" key="12">
    <source>
        <dbReference type="ARBA" id="ARBA00023136"/>
    </source>
</evidence>
<dbReference type="InterPro" id="IPR023346">
    <property type="entry name" value="Lysozyme-like_dom_sf"/>
</dbReference>
<evidence type="ECO:0000256" key="14">
    <source>
        <dbReference type="ARBA" id="ARBA00023316"/>
    </source>
</evidence>
<protein>
    <submittedName>
        <fullName evidence="20">Uncharacterized protein</fullName>
    </submittedName>
</protein>
<dbReference type="InterPro" id="IPR036950">
    <property type="entry name" value="PBP_transglycosylase"/>
</dbReference>
<keyword evidence="14" id="KW-0961">Cell wall biogenesis/degradation</keyword>
<dbReference type="GO" id="GO:0030288">
    <property type="term" value="C:outer membrane-bounded periplasmic space"/>
    <property type="evidence" value="ECO:0007669"/>
    <property type="project" value="TreeGrafter"/>
</dbReference>
<evidence type="ECO:0000256" key="11">
    <source>
        <dbReference type="ARBA" id="ARBA00022984"/>
    </source>
</evidence>
<keyword evidence="7" id="KW-0328">Glycosyltransferase</keyword>
<dbReference type="GO" id="GO:0006508">
    <property type="term" value="P:proteolysis"/>
    <property type="evidence" value="ECO:0007669"/>
    <property type="project" value="UniProtKB-KW"/>
</dbReference>
<dbReference type="EMBL" id="PFWY01000054">
    <property type="protein sequence ID" value="PJA41000.1"/>
    <property type="molecule type" value="Genomic_DNA"/>
</dbReference>
<keyword evidence="8" id="KW-0808">Transferase</keyword>
<dbReference type="GO" id="GO:0008955">
    <property type="term" value="F:peptidoglycan glycosyltransferase activity"/>
    <property type="evidence" value="ECO:0007669"/>
    <property type="project" value="UniProtKB-EC"/>
</dbReference>
<comment type="catalytic activity">
    <reaction evidence="16">
        <text>[GlcNAc-(1-&gt;4)-Mur2Ac(oyl-L-Ala-gamma-D-Glu-L-Lys-D-Ala-D-Ala)](n)-di-trans,octa-cis-undecaprenyl diphosphate + beta-D-GlcNAc-(1-&gt;4)-Mur2Ac(oyl-L-Ala-gamma-D-Glu-L-Lys-D-Ala-D-Ala)-di-trans,octa-cis-undecaprenyl diphosphate = [GlcNAc-(1-&gt;4)-Mur2Ac(oyl-L-Ala-gamma-D-Glu-L-Lys-D-Ala-D-Ala)](n+1)-di-trans,octa-cis-undecaprenyl diphosphate + di-trans,octa-cis-undecaprenyl diphosphate + H(+)</text>
        <dbReference type="Rhea" id="RHEA:23708"/>
        <dbReference type="Rhea" id="RHEA-COMP:9602"/>
        <dbReference type="Rhea" id="RHEA-COMP:9603"/>
        <dbReference type="ChEBI" id="CHEBI:15378"/>
        <dbReference type="ChEBI" id="CHEBI:58405"/>
        <dbReference type="ChEBI" id="CHEBI:60033"/>
        <dbReference type="ChEBI" id="CHEBI:78435"/>
        <dbReference type="EC" id="2.4.99.28"/>
    </reaction>
</comment>
<evidence type="ECO:0000256" key="10">
    <source>
        <dbReference type="ARBA" id="ARBA00022960"/>
    </source>
</evidence>
<dbReference type="GO" id="GO:0071555">
    <property type="term" value="P:cell wall organization"/>
    <property type="evidence" value="ECO:0007669"/>
    <property type="project" value="UniProtKB-KW"/>
</dbReference>
<evidence type="ECO:0000313" key="20">
    <source>
        <dbReference type="EMBL" id="PJA41000.1"/>
    </source>
</evidence>
<comment type="subcellular location">
    <subcellularLocation>
        <location evidence="1">Cell membrane</location>
    </subcellularLocation>
</comment>
<evidence type="ECO:0000256" key="9">
    <source>
        <dbReference type="ARBA" id="ARBA00022801"/>
    </source>
</evidence>
<comment type="similarity">
    <text evidence="2">In the C-terminal section; belongs to the transpeptidase family.</text>
</comment>
<keyword evidence="13" id="KW-0511">Multifunctional enzyme</keyword>
<dbReference type="GO" id="GO:0009252">
    <property type="term" value="P:peptidoglycan biosynthetic process"/>
    <property type="evidence" value="ECO:0007669"/>
    <property type="project" value="UniProtKB-KW"/>
</dbReference>
<dbReference type="GO" id="GO:0009002">
    <property type="term" value="F:serine-type D-Ala-D-Ala carboxypeptidase activity"/>
    <property type="evidence" value="ECO:0007669"/>
    <property type="project" value="UniProtKB-EC"/>
</dbReference>
<feature type="domain" description="Penicillin-binding protein transpeptidase" evidence="18">
    <location>
        <begin position="369"/>
        <end position="651"/>
    </location>
</feature>
<dbReference type="GO" id="GO:0008360">
    <property type="term" value="P:regulation of cell shape"/>
    <property type="evidence" value="ECO:0007669"/>
    <property type="project" value="UniProtKB-KW"/>
</dbReference>
<dbReference type="Proteomes" id="UP000230683">
    <property type="component" value="Unassembled WGS sequence"/>
</dbReference>
<dbReference type="PANTHER" id="PTHR32282">
    <property type="entry name" value="BINDING PROTEIN TRANSPEPTIDASE, PUTATIVE-RELATED"/>
    <property type="match status" value="1"/>
</dbReference>
<keyword evidence="4" id="KW-1003">Cell membrane</keyword>
<dbReference type="GO" id="GO:0005886">
    <property type="term" value="C:plasma membrane"/>
    <property type="evidence" value="ECO:0007669"/>
    <property type="project" value="UniProtKB-SubCell"/>
</dbReference>
<evidence type="ECO:0000259" key="19">
    <source>
        <dbReference type="Pfam" id="PF00912"/>
    </source>
</evidence>
<keyword evidence="5" id="KW-0121">Carboxypeptidase</keyword>
<comment type="catalytic activity">
    <reaction evidence="15">
        <text>Preferential cleavage: (Ac)2-L-Lys-D-Ala-|-D-Ala. Also transpeptidation of peptidyl-alanyl moieties that are N-acyl substituents of D-alanine.</text>
        <dbReference type="EC" id="3.4.16.4"/>
    </reaction>
</comment>
<sequence length="760" mass="85071">MLFTKLKKQTKIVYQIVVSVFIFYLTVFKFVINGIIWLITKPIKYLNRLEIRIKPFSLKTITFAISIVILYIISILYFTTLKDIPSPNKLIYTDPRLTTTIYDRKGNILYRIYLDEDRVLAKLDEIPQDLINATISIEDQTFYQHKGLSIRGIFRASKRTLLEDDLEGGSTITQQLVKNSLLTPERTLQRKIKEALISIEVERRFTKDQILEMYLNKISYGGTAYGVKSASKKYFGKDLNDLSLAESAYLAGLPAAPSKYSPFSAGIELGKNRQHEVLNRMVSSGYITQDQMDLAYSENLNFITPTEYIKAPHFVNYIILEVEKNYGQMLVQQGGLDIYTSLDLDLQNELEKIVKVKVNGFARYNVKNGAALVTNPKTGEILAMVGSVDFWDVNNDGNFNVTTAPRQPGSSIKPLTYALALESGYTPMSIINDSPISYKISGQQDYKPVNYDGRFHGNVTLKTALANSYNVPAVKVLDKLGVSNLISFGKKLGITTWDKQNTYGLSLTLGAGEVKMTDMAVVYGTLANNGYKKELSGILKIYDSFGDIIEENTCVNFLNEMPSILTRKAIFEVKALASTSNAQAIDGISCPREKVIHDSTAYILSSILSDNRARTPAFGPNSSLNVSSKQIAVKTGTTSNLKDNWAIGYSNDYVVLAWIGNNNGEIMKNVVSGYRGATEIWRSTIDYLITTRNIQDKLTVPEDMIEVDVCDLTQTLACDLCNSGKQIFDLKSVPTVKCDNEVIRKILESKIEEEEGQEDQ</sequence>
<evidence type="ECO:0000256" key="1">
    <source>
        <dbReference type="ARBA" id="ARBA00004236"/>
    </source>
</evidence>
<gene>
    <name evidence="20" type="ORF">CO178_01110</name>
</gene>
<keyword evidence="6" id="KW-0645">Protease</keyword>
<dbReference type="PANTHER" id="PTHR32282:SF11">
    <property type="entry name" value="PENICILLIN-BINDING PROTEIN 1B"/>
    <property type="match status" value="1"/>
</dbReference>
<dbReference type="Gene3D" id="3.40.710.10">
    <property type="entry name" value="DD-peptidase/beta-lactamase superfamily"/>
    <property type="match status" value="1"/>
</dbReference>